<protein>
    <submittedName>
        <fullName evidence="2">Staygreen family protein</fullName>
    </submittedName>
</protein>
<gene>
    <name evidence="2" type="ORF">OEV82_05790</name>
</gene>
<proteinExistence type="predicted"/>
<evidence type="ECO:0000313" key="3">
    <source>
        <dbReference type="Proteomes" id="UP001208656"/>
    </source>
</evidence>
<organism evidence="2 3">
    <name type="scientific">Pallidibacillus thermolactis</name>
    <dbReference type="NCBI Taxonomy" id="251051"/>
    <lineage>
        <taxon>Bacteria</taxon>
        <taxon>Bacillati</taxon>
        <taxon>Bacillota</taxon>
        <taxon>Bacilli</taxon>
        <taxon>Bacillales</taxon>
        <taxon>Bacillaceae</taxon>
        <taxon>Pallidibacillus</taxon>
    </lineage>
</organism>
<dbReference type="Proteomes" id="UP001208656">
    <property type="component" value="Unassembled WGS sequence"/>
</dbReference>
<dbReference type="EMBL" id="JAOUSE010000011">
    <property type="protein sequence ID" value="MCU9593963.1"/>
    <property type="molecule type" value="Genomic_DNA"/>
</dbReference>
<dbReference type="InterPro" id="IPR024438">
    <property type="entry name" value="Staygreen"/>
</dbReference>
<sequence>MKNLELSNISITILPPATASRPVDGRRYTLIHTKHSNDLHLSIGDRFDNHKYSEEDRKILAFWTYQSGFYLITVTMNLDDHLDGMTVEERNDKIEKYLTIIVLGDIKFYKDFPWLLDAPIYVKVDSDLEQYKQPKYFSTPRKLLLKYKRSSSLFV</sequence>
<accession>A0ABT2WE66</accession>
<comment type="caution">
    <text evidence="2">The sequence shown here is derived from an EMBL/GenBank/DDBJ whole genome shotgun (WGS) entry which is preliminary data.</text>
</comment>
<keyword evidence="3" id="KW-1185">Reference proteome</keyword>
<dbReference type="RefSeq" id="WP_263061314.1">
    <property type="nucleotide sequence ID" value="NZ_JAOUSE010000011.1"/>
</dbReference>
<reference evidence="2 3" key="1">
    <citation type="submission" date="2022-10" db="EMBL/GenBank/DDBJ databases">
        <title>Description of Fervidibacillus gen. nov. in the family Fervidibacillaceae fam. nov. with two species, Fervidibacillus albus sp. nov., and Fervidibacillus halotolerans sp. nov., isolated from tidal flat sediments.</title>
        <authorList>
            <person name="Kwon K.K."/>
            <person name="Yang S.-H."/>
        </authorList>
    </citation>
    <scope>NUCLEOTIDE SEQUENCE [LARGE SCALE GENOMIC DNA]</scope>
    <source>
        <strain evidence="2 3">DSM 23332</strain>
    </source>
</reference>
<name>A0ABT2WE66_9BACI</name>
<evidence type="ECO:0000259" key="1">
    <source>
        <dbReference type="Pfam" id="PF12638"/>
    </source>
</evidence>
<evidence type="ECO:0000313" key="2">
    <source>
        <dbReference type="EMBL" id="MCU9593963.1"/>
    </source>
</evidence>
<feature type="domain" description="Staygreen protein" evidence="1">
    <location>
        <begin position="4"/>
        <end position="141"/>
    </location>
</feature>
<dbReference type="Pfam" id="PF12638">
    <property type="entry name" value="Staygreen"/>
    <property type="match status" value="1"/>
</dbReference>